<keyword evidence="11 15" id="KW-0067">ATP-binding</keyword>
<keyword evidence="12" id="KW-0511">Multifunctional enzyme</keyword>
<comment type="function">
    <text evidence="1">Catalyzes the phosphorylation of riboflavin to FMN followed by the adenylation of FMN to FAD.</text>
</comment>
<dbReference type="NCBIfam" id="TIGR00083">
    <property type="entry name" value="ribF"/>
    <property type="match status" value="1"/>
</dbReference>
<dbReference type="EC" id="2.7.7.2" evidence="15"/>
<dbReference type="Proteomes" id="UP001628193">
    <property type="component" value="Unassembled WGS sequence"/>
</dbReference>
<name>A0ABQ0C8A2_9PROT</name>
<dbReference type="InterPro" id="IPR015865">
    <property type="entry name" value="Riboflavin_kinase_bac/euk"/>
</dbReference>
<dbReference type="SUPFAM" id="SSF82114">
    <property type="entry name" value="Riboflavin kinase-like"/>
    <property type="match status" value="1"/>
</dbReference>
<evidence type="ECO:0000256" key="4">
    <source>
        <dbReference type="ARBA" id="ARBA00022630"/>
    </source>
</evidence>
<dbReference type="InterPro" id="IPR023468">
    <property type="entry name" value="Riboflavin_kinase"/>
</dbReference>
<reference evidence="17 18" key="1">
    <citation type="submission" date="2024-05" db="EMBL/GenBank/DDBJ databases">
        <authorList>
            <consortium name="Candidatus Magnetaquicoccaceae bacterium FCR-1 genome sequencing consortium"/>
            <person name="Shimoshige H."/>
            <person name="Shimamura S."/>
            <person name="Taoka A."/>
            <person name="Kobayashi H."/>
            <person name="Maekawa T."/>
        </authorList>
    </citation>
    <scope>NUCLEOTIDE SEQUENCE [LARGE SCALE GENOMIC DNA]</scope>
    <source>
        <strain evidence="17 18">FCR-1</strain>
    </source>
</reference>
<dbReference type="Gene3D" id="3.40.50.620">
    <property type="entry name" value="HUPs"/>
    <property type="match status" value="1"/>
</dbReference>
<dbReference type="InterPro" id="IPR014729">
    <property type="entry name" value="Rossmann-like_a/b/a_fold"/>
</dbReference>
<evidence type="ECO:0000259" key="16">
    <source>
        <dbReference type="SMART" id="SM00904"/>
    </source>
</evidence>
<keyword evidence="9 15" id="KW-0418">Kinase</keyword>
<dbReference type="PANTHER" id="PTHR22749">
    <property type="entry name" value="RIBOFLAVIN KINASE/FMN ADENYLYLTRANSFERASE"/>
    <property type="match status" value="1"/>
</dbReference>
<evidence type="ECO:0000256" key="10">
    <source>
        <dbReference type="ARBA" id="ARBA00022827"/>
    </source>
</evidence>
<dbReference type="GO" id="GO:0016301">
    <property type="term" value="F:kinase activity"/>
    <property type="evidence" value="ECO:0007669"/>
    <property type="project" value="UniProtKB-KW"/>
</dbReference>
<accession>A0ABQ0C8A2</accession>
<evidence type="ECO:0000256" key="11">
    <source>
        <dbReference type="ARBA" id="ARBA00022840"/>
    </source>
</evidence>
<evidence type="ECO:0000256" key="2">
    <source>
        <dbReference type="ARBA" id="ARBA00004726"/>
    </source>
</evidence>
<comment type="pathway">
    <text evidence="3 15">Cofactor biosynthesis; FMN biosynthesis; FMN from riboflavin (ATP route): step 1/1.</text>
</comment>
<evidence type="ECO:0000256" key="7">
    <source>
        <dbReference type="ARBA" id="ARBA00022695"/>
    </source>
</evidence>
<sequence length="320" mass="35151">MASIGDGRMNIIRGLHNLPERFRDAVVAIGNFDGVHLGHQALFARLRELAAGHDGVPIMAVTFEPHPLSLLDPRRAPPRITGMRGKARWMEEAGLDAMFVLHFNRSLAGTEPETFVRGILVEGLGVREVVVGENFRFGSRGAGSFTDLRRMGDQLGFGVQAHPLVFVGDQPISSTWVRREVEAGDFGMAARLLDRPFEVEGRVVSGFQRGRDLGFPTANLALSGMLHPPVGVYVARACAGGCWMPSVVNIGRNPTFGDAEIHLETHVLTDIPLNLYRQVLRVQFVKRLRAEMRFPHVSALREQIARDVASARDFFSVGAG</sequence>
<comment type="catalytic activity">
    <reaction evidence="14 15">
        <text>FMN + ATP + H(+) = FAD + diphosphate</text>
        <dbReference type="Rhea" id="RHEA:17237"/>
        <dbReference type="ChEBI" id="CHEBI:15378"/>
        <dbReference type="ChEBI" id="CHEBI:30616"/>
        <dbReference type="ChEBI" id="CHEBI:33019"/>
        <dbReference type="ChEBI" id="CHEBI:57692"/>
        <dbReference type="ChEBI" id="CHEBI:58210"/>
        <dbReference type="EC" id="2.7.7.2"/>
    </reaction>
</comment>
<evidence type="ECO:0000256" key="13">
    <source>
        <dbReference type="ARBA" id="ARBA00047880"/>
    </source>
</evidence>
<comment type="caution">
    <text evidence="17">The sequence shown here is derived from an EMBL/GenBank/DDBJ whole genome shotgun (WGS) entry which is preliminary data.</text>
</comment>
<evidence type="ECO:0000256" key="14">
    <source>
        <dbReference type="ARBA" id="ARBA00049494"/>
    </source>
</evidence>
<dbReference type="Pfam" id="PF01687">
    <property type="entry name" value="Flavokinase"/>
    <property type="match status" value="1"/>
</dbReference>
<evidence type="ECO:0000256" key="3">
    <source>
        <dbReference type="ARBA" id="ARBA00005201"/>
    </source>
</evidence>
<evidence type="ECO:0000256" key="15">
    <source>
        <dbReference type="PIRNR" id="PIRNR004491"/>
    </source>
</evidence>
<keyword evidence="10 15" id="KW-0274">FAD</keyword>
<organism evidence="17 18">
    <name type="scientific">Candidatus Magnetaquiglobus chichijimensis</name>
    <dbReference type="NCBI Taxonomy" id="3141448"/>
    <lineage>
        <taxon>Bacteria</taxon>
        <taxon>Pseudomonadati</taxon>
        <taxon>Pseudomonadota</taxon>
        <taxon>Magnetococcia</taxon>
        <taxon>Magnetococcales</taxon>
        <taxon>Candidatus Magnetaquicoccaceae</taxon>
        <taxon>Candidatus Magnetaquiglobus</taxon>
    </lineage>
</organism>
<evidence type="ECO:0000256" key="1">
    <source>
        <dbReference type="ARBA" id="ARBA00002121"/>
    </source>
</evidence>
<dbReference type="SMART" id="SM00904">
    <property type="entry name" value="Flavokinase"/>
    <property type="match status" value="1"/>
</dbReference>
<dbReference type="SUPFAM" id="SSF52374">
    <property type="entry name" value="Nucleotidylyl transferase"/>
    <property type="match status" value="1"/>
</dbReference>
<proteinExistence type="inferred from homology"/>
<evidence type="ECO:0000256" key="9">
    <source>
        <dbReference type="ARBA" id="ARBA00022777"/>
    </source>
</evidence>
<keyword evidence="7 15" id="KW-0548">Nucleotidyltransferase</keyword>
<comment type="catalytic activity">
    <reaction evidence="13 15">
        <text>riboflavin + ATP = FMN + ADP + H(+)</text>
        <dbReference type="Rhea" id="RHEA:14357"/>
        <dbReference type="ChEBI" id="CHEBI:15378"/>
        <dbReference type="ChEBI" id="CHEBI:30616"/>
        <dbReference type="ChEBI" id="CHEBI:57986"/>
        <dbReference type="ChEBI" id="CHEBI:58210"/>
        <dbReference type="ChEBI" id="CHEBI:456216"/>
        <dbReference type="EC" id="2.7.1.26"/>
    </reaction>
</comment>
<evidence type="ECO:0000313" key="17">
    <source>
        <dbReference type="EMBL" id="GAB0057117.1"/>
    </source>
</evidence>
<evidence type="ECO:0000256" key="6">
    <source>
        <dbReference type="ARBA" id="ARBA00022679"/>
    </source>
</evidence>
<dbReference type="InterPro" id="IPR023465">
    <property type="entry name" value="Riboflavin_kinase_dom_sf"/>
</dbReference>
<comment type="similarity">
    <text evidence="15">Belongs to the ribF family.</text>
</comment>
<dbReference type="PANTHER" id="PTHR22749:SF6">
    <property type="entry name" value="RIBOFLAVIN KINASE"/>
    <property type="match status" value="1"/>
</dbReference>
<evidence type="ECO:0000256" key="12">
    <source>
        <dbReference type="ARBA" id="ARBA00023268"/>
    </source>
</evidence>
<comment type="pathway">
    <text evidence="2 15">Cofactor biosynthesis; FAD biosynthesis; FAD from FMN: step 1/1.</text>
</comment>
<evidence type="ECO:0000256" key="5">
    <source>
        <dbReference type="ARBA" id="ARBA00022643"/>
    </source>
</evidence>
<dbReference type="CDD" id="cd02064">
    <property type="entry name" value="FAD_synthetase_N"/>
    <property type="match status" value="1"/>
</dbReference>
<dbReference type="InterPro" id="IPR015864">
    <property type="entry name" value="FAD_synthase"/>
</dbReference>
<dbReference type="Pfam" id="PF06574">
    <property type="entry name" value="FAD_syn"/>
    <property type="match status" value="1"/>
</dbReference>
<dbReference type="GO" id="GO:0016779">
    <property type="term" value="F:nucleotidyltransferase activity"/>
    <property type="evidence" value="ECO:0007669"/>
    <property type="project" value="UniProtKB-KW"/>
</dbReference>
<keyword evidence="5 15" id="KW-0288">FMN</keyword>
<keyword evidence="8 15" id="KW-0547">Nucleotide-binding</keyword>
<dbReference type="InterPro" id="IPR002606">
    <property type="entry name" value="Riboflavin_kinase_bac"/>
</dbReference>
<keyword evidence="18" id="KW-1185">Reference proteome</keyword>
<dbReference type="PIRSF" id="PIRSF004491">
    <property type="entry name" value="FAD_Synth"/>
    <property type="match status" value="1"/>
</dbReference>
<keyword evidence="4 15" id="KW-0285">Flavoprotein</keyword>
<feature type="domain" description="Riboflavin kinase" evidence="16">
    <location>
        <begin position="192"/>
        <end position="316"/>
    </location>
</feature>
<protein>
    <recommendedName>
        <fullName evidence="15">Riboflavin biosynthesis protein</fullName>
    </recommendedName>
    <domain>
        <recommendedName>
            <fullName evidence="15">Riboflavin kinase</fullName>
            <ecNumber evidence="15">2.7.1.26</ecNumber>
        </recommendedName>
        <alternativeName>
            <fullName evidence="15">Flavokinase</fullName>
        </alternativeName>
    </domain>
    <domain>
        <recommendedName>
            <fullName evidence="15">FMN adenylyltransferase</fullName>
            <ecNumber evidence="15">2.7.7.2</ecNumber>
        </recommendedName>
        <alternativeName>
            <fullName evidence="15">FAD pyrophosphorylase</fullName>
        </alternativeName>
        <alternativeName>
            <fullName evidence="15">FAD synthase</fullName>
        </alternativeName>
    </domain>
</protein>
<gene>
    <name evidence="17" type="primary">ribF</name>
    <name evidence="17" type="ORF">SIID45300_01438</name>
</gene>
<dbReference type="EC" id="2.7.1.26" evidence="15"/>
<evidence type="ECO:0000313" key="18">
    <source>
        <dbReference type="Proteomes" id="UP001628193"/>
    </source>
</evidence>
<reference evidence="17 18" key="2">
    <citation type="submission" date="2024-09" db="EMBL/GenBank/DDBJ databases">
        <title>Draft genome sequence of Candidatus Magnetaquicoccaceae bacterium FCR-1.</title>
        <authorList>
            <person name="Shimoshige H."/>
            <person name="Shimamura S."/>
            <person name="Taoka A."/>
            <person name="Kobayashi H."/>
            <person name="Maekawa T."/>
        </authorList>
    </citation>
    <scope>NUCLEOTIDE SEQUENCE [LARGE SCALE GENOMIC DNA]</scope>
    <source>
        <strain evidence="17 18">FCR-1</strain>
    </source>
</reference>
<evidence type="ECO:0000256" key="8">
    <source>
        <dbReference type="ARBA" id="ARBA00022741"/>
    </source>
</evidence>
<keyword evidence="6 15" id="KW-0808">Transferase</keyword>
<dbReference type="Gene3D" id="2.40.30.30">
    <property type="entry name" value="Riboflavin kinase-like"/>
    <property type="match status" value="1"/>
</dbReference>
<dbReference type="EMBL" id="BAAFGK010000004">
    <property type="protein sequence ID" value="GAB0057117.1"/>
    <property type="molecule type" value="Genomic_DNA"/>
</dbReference>